<name>A0A5B1M2Z9_9ACTN</name>
<evidence type="ECO:0008006" key="4">
    <source>
        <dbReference type="Google" id="ProtNLM"/>
    </source>
</evidence>
<dbReference type="RefSeq" id="WP_149751223.1">
    <property type="nucleotide sequence ID" value="NZ_VUJW01000009.1"/>
</dbReference>
<keyword evidence="3" id="KW-1185">Reference proteome</keyword>
<reference evidence="2 3" key="1">
    <citation type="submission" date="2019-09" db="EMBL/GenBank/DDBJ databases">
        <title>Nocardioides panacisoli sp. nov., isolated from the soil of a ginseng field.</title>
        <authorList>
            <person name="Cho C."/>
        </authorList>
    </citation>
    <scope>NUCLEOTIDE SEQUENCE [LARGE SCALE GENOMIC DNA]</scope>
    <source>
        <strain evidence="2 3">BN140041</strain>
    </source>
</reference>
<keyword evidence="1" id="KW-0732">Signal</keyword>
<gene>
    <name evidence="2" type="ORF">F0U47_14645</name>
</gene>
<proteinExistence type="predicted"/>
<accession>A0A5B1M2Z9</accession>
<feature type="signal peptide" evidence="1">
    <location>
        <begin position="1"/>
        <end position="27"/>
    </location>
</feature>
<dbReference type="AlphaFoldDB" id="A0A5B1M2Z9"/>
<evidence type="ECO:0000256" key="1">
    <source>
        <dbReference type="SAM" id="SignalP"/>
    </source>
</evidence>
<evidence type="ECO:0000313" key="3">
    <source>
        <dbReference type="Proteomes" id="UP000324351"/>
    </source>
</evidence>
<protein>
    <recommendedName>
        <fullName evidence="4">Lipoprotein</fullName>
    </recommendedName>
</protein>
<feature type="chain" id="PRO_5022980350" description="Lipoprotein" evidence="1">
    <location>
        <begin position="28"/>
        <end position="200"/>
    </location>
</feature>
<comment type="caution">
    <text evidence="2">The sequence shown here is derived from an EMBL/GenBank/DDBJ whole genome shotgun (WGS) entry which is preliminary data.</text>
</comment>
<reference evidence="2 3" key="2">
    <citation type="submission" date="2019-09" db="EMBL/GenBank/DDBJ databases">
        <authorList>
            <person name="Jin C."/>
        </authorList>
    </citation>
    <scope>NUCLEOTIDE SEQUENCE [LARGE SCALE GENOMIC DNA]</scope>
    <source>
        <strain evidence="2 3">BN140041</strain>
    </source>
</reference>
<dbReference type="PROSITE" id="PS51257">
    <property type="entry name" value="PROKAR_LIPOPROTEIN"/>
    <property type="match status" value="1"/>
</dbReference>
<sequence>MTKTDPRGRVAAATVGLAAVLSLTACGGDDQKTESSGEPPAEAATEVAPVDPVVEWADGMCATVAQTATALEPPQIDESDVAGALGVLSGMFATMADQLEQQHADLTGLEAPPGDRERSAYRTALRHLDEAGRVARRVGRSLAGSAAHPPATIRKAFAATGGLQVDGADYPGFVLDLAGLSKPLMSAIREAPSCADVAPL</sequence>
<dbReference type="Proteomes" id="UP000324351">
    <property type="component" value="Unassembled WGS sequence"/>
</dbReference>
<organism evidence="2 3">
    <name type="scientific">Nocardioides antri</name>
    <dbReference type="NCBI Taxonomy" id="2607659"/>
    <lineage>
        <taxon>Bacteria</taxon>
        <taxon>Bacillati</taxon>
        <taxon>Actinomycetota</taxon>
        <taxon>Actinomycetes</taxon>
        <taxon>Propionibacteriales</taxon>
        <taxon>Nocardioidaceae</taxon>
        <taxon>Nocardioides</taxon>
    </lineage>
</organism>
<dbReference type="EMBL" id="VUJW01000009">
    <property type="protein sequence ID" value="KAA1426147.1"/>
    <property type="molecule type" value="Genomic_DNA"/>
</dbReference>
<evidence type="ECO:0000313" key="2">
    <source>
        <dbReference type="EMBL" id="KAA1426147.1"/>
    </source>
</evidence>